<dbReference type="InterPro" id="IPR015867">
    <property type="entry name" value="N-reg_PII/ATP_PRibTrfase_C"/>
</dbReference>
<evidence type="ECO:0000256" key="2">
    <source>
        <dbReference type="ARBA" id="ARBA00011643"/>
    </source>
</evidence>
<dbReference type="GO" id="GO:0046872">
    <property type="term" value="F:metal ion binding"/>
    <property type="evidence" value="ECO:0007669"/>
    <property type="project" value="UniProtKB-UniRule"/>
</dbReference>
<reference evidence="7 8" key="1">
    <citation type="submission" date="2014-02" db="EMBL/GenBank/DDBJ databases">
        <title>The small core and large imbalanced accessory genome model reveals a collaborative survival strategy of Sorangium cellulosum strains in nature.</title>
        <authorList>
            <person name="Han K."/>
            <person name="Peng R."/>
            <person name="Blom J."/>
            <person name="Li Y.-Z."/>
        </authorList>
    </citation>
    <scope>NUCLEOTIDE SEQUENCE [LARGE SCALE GENOMIC DNA]</scope>
    <source>
        <strain evidence="7 8">So0008-312</strain>
    </source>
</reference>
<dbReference type="AlphaFoldDB" id="A0A150PYN4"/>
<comment type="similarity">
    <text evidence="1 5">Belongs to the GTP cyclohydrolase I type 2/NIF3 family.</text>
</comment>
<organism evidence="7 8">
    <name type="scientific">Sorangium cellulosum</name>
    <name type="common">Polyangium cellulosum</name>
    <dbReference type="NCBI Taxonomy" id="56"/>
    <lineage>
        <taxon>Bacteria</taxon>
        <taxon>Pseudomonadati</taxon>
        <taxon>Myxococcota</taxon>
        <taxon>Polyangia</taxon>
        <taxon>Polyangiales</taxon>
        <taxon>Polyangiaceae</taxon>
        <taxon>Sorangium</taxon>
    </lineage>
</organism>
<gene>
    <name evidence="7" type="ORF">BE15_11600</name>
</gene>
<comment type="subunit">
    <text evidence="2">Homohexamer.</text>
</comment>
<dbReference type="Gene3D" id="3.30.70.120">
    <property type="match status" value="1"/>
</dbReference>
<evidence type="ECO:0000256" key="4">
    <source>
        <dbReference type="ARBA" id="ARBA00022723"/>
    </source>
</evidence>
<evidence type="ECO:0000313" key="8">
    <source>
        <dbReference type="Proteomes" id="UP000075260"/>
    </source>
</evidence>
<feature type="binding site" evidence="6">
    <location>
        <position position="66"/>
    </location>
    <ligand>
        <name>a divalent metal cation</name>
        <dbReference type="ChEBI" id="CHEBI:60240"/>
        <label>1</label>
    </ligand>
</feature>
<dbReference type="Gene3D" id="3.40.1390.30">
    <property type="entry name" value="NIF3 (NGG1p interacting factor 3)-like"/>
    <property type="match status" value="1"/>
</dbReference>
<keyword evidence="4 5" id="KW-0479">Metal-binding</keyword>
<feature type="binding site" evidence="6">
    <location>
        <position position="332"/>
    </location>
    <ligand>
        <name>a divalent metal cation</name>
        <dbReference type="ChEBI" id="CHEBI:60240"/>
        <label>1</label>
    </ligand>
</feature>
<dbReference type="FunFam" id="3.30.70.120:FF:000006">
    <property type="entry name" value="GTP cyclohydrolase 1 type 2 homolog"/>
    <property type="match status" value="1"/>
</dbReference>
<accession>A0A150PYN4</accession>
<name>A0A150PYN4_SORCE</name>
<evidence type="ECO:0000256" key="6">
    <source>
        <dbReference type="PIRSR" id="PIRSR602678-1"/>
    </source>
</evidence>
<feature type="binding site" evidence="6">
    <location>
        <position position="328"/>
    </location>
    <ligand>
        <name>a divalent metal cation</name>
        <dbReference type="ChEBI" id="CHEBI:60240"/>
        <label>1</label>
    </ligand>
</feature>
<feature type="binding site" evidence="6">
    <location>
        <position position="100"/>
    </location>
    <ligand>
        <name>a divalent metal cation</name>
        <dbReference type="ChEBI" id="CHEBI:60240"/>
        <label>1</label>
    </ligand>
</feature>
<dbReference type="Pfam" id="PF01784">
    <property type="entry name" value="DUF34_NIF3"/>
    <property type="match status" value="1"/>
</dbReference>
<comment type="caution">
    <text evidence="7">The sequence shown here is derived from an EMBL/GenBank/DDBJ whole genome shotgun (WGS) entry which is preliminary data.</text>
</comment>
<evidence type="ECO:0000313" key="7">
    <source>
        <dbReference type="EMBL" id="KYF60895.1"/>
    </source>
</evidence>
<dbReference type="GO" id="GO:0005737">
    <property type="term" value="C:cytoplasm"/>
    <property type="evidence" value="ECO:0007669"/>
    <property type="project" value="TreeGrafter"/>
</dbReference>
<dbReference type="OrthoDB" id="9792792at2"/>
<dbReference type="Proteomes" id="UP000075260">
    <property type="component" value="Unassembled WGS sequence"/>
</dbReference>
<dbReference type="InterPro" id="IPR002678">
    <property type="entry name" value="DUF34/NIF3"/>
</dbReference>
<dbReference type="PANTHER" id="PTHR13799">
    <property type="entry name" value="NGG1 INTERACTING FACTOR 3"/>
    <property type="match status" value="1"/>
</dbReference>
<evidence type="ECO:0000256" key="3">
    <source>
        <dbReference type="ARBA" id="ARBA00022112"/>
    </source>
</evidence>
<dbReference type="InterPro" id="IPR017221">
    <property type="entry name" value="DUF34/NIF3_bac"/>
</dbReference>
<dbReference type="PANTHER" id="PTHR13799:SF13">
    <property type="entry name" value="NIF3-LIKE PROTEIN 1"/>
    <property type="match status" value="1"/>
</dbReference>
<dbReference type="NCBIfam" id="TIGR00486">
    <property type="entry name" value="YbgI_SA1388"/>
    <property type="match status" value="1"/>
</dbReference>
<dbReference type="EMBL" id="JEMA01001241">
    <property type="protein sequence ID" value="KYF60895.1"/>
    <property type="molecule type" value="Genomic_DNA"/>
</dbReference>
<dbReference type="PIRSF" id="PIRSF037489">
    <property type="entry name" value="UCP037489_NIF3_YqfO"/>
    <property type="match status" value="1"/>
</dbReference>
<proteinExistence type="inferred from homology"/>
<dbReference type="SUPFAM" id="SSF102705">
    <property type="entry name" value="NIF3 (NGG1p interacting factor 3)-like"/>
    <property type="match status" value="1"/>
</dbReference>
<dbReference type="FunFam" id="3.40.1390.30:FF:000001">
    <property type="entry name" value="GTP cyclohydrolase 1 type 2"/>
    <property type="match status" value="1"/>
</dbReference>
<evidence type="ECO:0000256" key="5">
    <source>
        <dbReference type="PIRNR" id="PIRNR037489"/>
    </source>
</evidence>
<protein>
    <recommendedName>
        <fullName evidence="3 5">GTP cyclohydrolase 1 type 2 homolog</fullName>
    </recommendedName>
</protein>
<sequence length="365" mass="38820">MTLLRDVLAALESIAPLRFAEPWDNVGLLAGDPGRPSSSALLTIDYTPEVAREARDLGCDLVVAYHPPLFEAVKRVVAPSPLFAAIRDGIALYSPHTALDVAEGGTNDVLADALGISEDRAPLRRATSTAWQHKLVVFVPEDHVDAVADALAEAGAGRIGRYSRCSFRTIGTGTFLGEEGTNPTVGEKGRLERVTEVRLEMVFPRDRTEAVLQAMRAAHPYEEVAFDLVELAVEPLRAGIGRIGALASATPVGELLGRIKERLGVDALLVAGPEQRDVSRAATCAGAGGALLGEAIAQGADLYLTGELRHHDALRAASAGVTVVCALHSNSERAALKRLAERLRAALPSLRVDISARDRDPFSIR</sequence>
<evidence type="ECO:0000256" key="1">
    <source>
        <dbReference type="ARBA" id="ARBA00006964"/>
    </source>
</evidence>
<dbReference type="InterPro" id="IPR036069">
    <property type="entry name" value="DUF34/NIF3_sf"/>
</dbReference>
<dbReference type="RefSeq" id="WP_061613313.1">
    <property type="nucleotide sequence ID" value="NZ_JEMA01001241.1"/>
</dbReference>